<reference evidence="1" key="1">
    <citation type="thesis" date="2021" institute="BYU ScholarsArchive" country="Provo, UT, USA">
        <title>Applications of and Algorithms for Genome Assembly and Genomic Analyses with an Emphasis on Marine Teleosts.</title>
        <authorList>
            <person name="Pickett B.D."/>
        </authorList>
    </citation>
    <scope>NUCLEOTIDE SEQUENCE</scope>
    <source>
        <strain evidence="1">HI-2016</strain>
    </source>
</reference>
<dbReference type="EMBL" id="JAFBMS010000002">
    <property type="protein sequence ID" value="KAG9354953.1"/>
    <property type="molecule type" value="Genomic_DNA"/>
</dbReference>
<dbReference type="AlphaFoldDB" id="A0A8T2PUD7"/>
<evidence type="ECO:0000313" key="1">
    <source>
        <dbReference type="EMBL" id="KAG9354953.1"/>
    </source>
</evidence>
<gene>
    <name evidence="1" type="ORF">JZ751_001666</name>
</gene>
<dbReference type="Proteomes" id="UP000824540">
    <property type="component" value="Unassembled WGS sequence"/>
</dbReference>
<proteinExistence type="predicted"/>
<sequence>SLVQLCLGLVIIPHVLGDGVVVILPLGHKLLLVVGSLQVLLKILPVTIKEALHQYLLKCPYFPVTGFCLVLREPGLGHPVLWTLPPQQVAMSPPYLQRTARSHHCQE</sequence>
<organism evidence="1 2">
    <name type="scientific">Albula glossodonta</name>
    <name type="common">roundjaw bonefish</name>
    <dbReference type="NCBI Taxonomy" id="121402"/>
    <lineage>
        <taxon>Eukaryota</taxon>
        <taxon>Metazoa</taxon>
        <taxon>Chordata</taxon>
        <taxon>Craniata</taxon>
        <taxon>Vertebrata</taxon>
        <taxon>Euteleostomi</taxon>
        <taxon>Actinopterygii</taxon>
        <taxon>Neopterygii</taxon>
        <taxon>Teleostei</taxon>
        <taxon>Albuliformes</taxon>
        <taxon>Albulidae</taxon>
        <taxon>Albula</taxon>
    </lineage>
</organism>
<comment type="caution">
    <text evidence="1">The sequence shown here is derived from an EMBL/GenBank/DDBJ whole genome shotgun (WGS) entry which is preliminary data.</text>
</comment>
<feature type="non-terminal residue" evidence="1">
    <location>
        <position position="107"/>
    </location>
</feature>
<accession>A0A8T2PUD7</accession>
<evidence type="ECO:0000313" key="2">
    <source>
        <dbReference type="Proteomes" id="UP000824540"/>
    </source>
</evidence>
<protein>
    <submittedName>
        <fullName evidence="1">Uncharacterized protein</fullName>
    </submittedName>
</protein>
<keyword evidence="2" id="KW-1185">Reference proteome</keyword>
<name>A0A8T2PUD7_9TELE</name>